<organism evidence="8 9">
    <name type="scientific">Galactobacter valiniphilus</name>
    <dbReference type="NCBI Taxonomy" id="2676122"/>
    <lineage>
        <taxon>Bacteria</taxon>
        <taxon>Bacillati</taxon>
        <taxon>Actinomycetota</taxon>
        <taxon>Actinomycetes</taxon>
        <taxon>Micrococcales</taxon>
        <taxon>Micrococcaceae</taxon>
        <taxon>Galactobacter</taxon>
    </lineage>
</organism>
<sequence>MELFGINGSELLILGLIAVVVLGPEKLPEYAQKLAQLIKSIRGYAAGAKERLREEVGDEVADMDWRKLDPRQYDPRKIIRDALLDDEAPASGPASPSASGGSAALAAAAPAAALSALPTVATQTQLAEGELAPFDSEAT</sequence>
<comment type="subcellular location">
    <subcellularLocation>
        <location evidence="1">Membrane</location>
        <topology evidence="1">Single-pass membrane protein</topology>
    </subcellularLocation>
</comment>
<reference evidence="8 9" key="1">
    <citation type="submission" date="2018-07" db="EMBL/GenBank/DDBJ databases">
        <title>Arthrobacter sp. nov., isolated from raw cow's milk with high bacterial count.</title>
        <authorList>
            <person name="Hahne J."/>
            <person name="Isele D."/>
            <person name="Lipski A."/>
        </authorList>
    </citation>
    <scope>NUCLEOTIDE SEQUENCE [LARGE SCALE GENOMIC DNA]</scope>
    <source>
        <strain evidence="8 9">JZ R-35</strain>
    </source>
</reference>
<keyword evidence="2" id="KW-0813">Transport</keyword>
<dbReference type="Proteomes" id="UP000265419">
    <property type="component" value="Unassembled WGS sequence"/>
</dbReference>
<evidence type="ECO:0000256" key="2">
    <source>
        <dbReference type="ARBA" id="ARBA00022448"/>
    </source>
</evidence>
<dbReference type="GO" id="GO:0016020">
    <property type="term" value="C:membrane"/>
    <property type="evidence" value="ECO:0007669"/>
    <property type="project" value="UniProtKB-ARBA"/>
</dbReference>
<evidence type="ECO:0000313" key="9">
    <source>
        <dbReference type="Proteomes" id="UP000265419"/>
    </source>
</evidence>
<evidence type="ECO:0000256" key="1">
    <source>
        <dbReference type="ARBA" id="ARBA00004167"/>
    </source>
</evidence>
<proteinExistence type="predicted"/>
<evidence type="ECO:0000256" key="3">
    <source>
        <dbReference type="ARBA" id="ARBA00022692"/>
    </source>
</evidence>
<accession>A0A399JAL2</accession>
<comment type="caution">
    <text evidence="8">The sequence shown here is derived from an EMBL/GenBank/DDBJ whole genome shotgun (WGS) entry which is preliminary data.</text>
</comment>
<dbReference type="InterPro" id="IPR003369">
    <property type="entry name" value="TatA/B/E"/>
</dbReference>
<gene>
    <name evidence="8" type="ORF">DWB68_06655</name>
</gene>
<dbReference type="EMBL" id="QQXK01000010">
    <property type="protein sequence ID" value="RII42615.1"/>
    <property type="molecule type" value="Genomic_DNA"/>
</dbReference>
<evidence type="ECO:0000256" key="7">
    <source>
        <dbReference type="ARBA" id="ARBA00023136"/>
    </source>
</evidence>
<evidence type="ECO:0000256" key="4">
    <source>
        <dbReference type="ARBA" id="ARBA00022927"/>
    </source>
</evidence>
<dbReference type="Gene3D" id="1.20.5.3310">
    <property type="match status" value="1"/>
</dbReference>
<evidence type="ECO:0000313" key="8">
    <source>
        <dbReference type="EMBL" id="RII42615.1"/>
    </source>
</evidence>
<dbReference type="Pfam" id="PF02416">
    <property type="entry name" value="TatA_B_E"/>
    <property type="match status" value="1"/>
</dbReference>
<dbReference type="PRINTS" id="PR01506">
    <property type="entry name" value="TATBPROTEIN"/>
</dbReference>
<keyword evidence="5" id="KW-1133">Transmembrane helix</keyword>
<keyword evidence="4" id="KW-0653">Protein transport</keyword>
<evidence type="ECO:0000256" key="5">
    <source>
        <dbReference type="ARBA" id="ARBA00022989"/>
    </source>
</evidence>
<dbReference type="GO" id="GO:0015031">
    <property type="term" value="P:protein transport"/>
    <property type="evidence" value="ECO:0007669"/>
    <property type="project" value="UniProtKB-KW"/>
</dbReference>
<keyword evidence="3" id="KW-0812">Transmembrane</keyword>
<keyword evidence="9" id="KW-1185">Reference proteome</keyword>
<name>A0A399JAL2_9MICC</name>
<keyword evidence="6" id="KW-0811">Translocation</keyword>
<dbReference type="RefSeq" id="WP_119424358.1">
    <property type="nucleotide sequence ID" value="NZ_QQXK01000010.1"/>
</dbReference>
<dbReference type="AlphaFoldDB" id="A0A399JAL2"/>
<protein>
    <submittedName>
        <fullName evidence="8">Sec-independent protein translocase TatB</fullName>
    </submittedName>
</protein>
<keyword evidence="7" id="KW-0472">Membrane</keyword>
<evidence type="ECO:0000256" key="6">
    <source>
        <dbReference type="ARBA" id="ARBA00023010"/>
    </source>
</evidence>